<evidence type="ECO:0000313" key="2">
    <source>
        <dbReference type="Proteomes" id="UP000887159"/>
    </source>
</evidence>
<dbReference type="GO" id="GO:0046975">
    <property type="term" value="F:histone H3K36 methyltransferase activity"/>
    <property type="evidence" value="ECO:0007669"/>
    <property type="project" value="TreeGrafter"/>
</dbReference>
<dbReference type="GO" id="GO:0044547">
    <property type="term" value="F:DNA topoisomerase binding"/>
    <property type="evidence" value="ECO:0007669"/>
    <property type="project" value="TreeGrafter"/>
</dbReference>
<dbReference type="GO" id="GO:0015074">
    <property type="term" value="P:DNA integration"/>
    <property type="evidence" value="ECO:0007669"/>
    <property type="project" value="TreeGrafter"/>
</dbReference>
<reference evidence="1" key="1">
    <citation type="submission" date="2020-08" db="EMBL/GenBank/DDBJ databases">
        <title>Multicomponent nature underlies the extraordinary mechanical properties of spider dragline silk.</title>
        <authorList>
            <person name="Kono N."/>
            <person name="Nakamura H."/>
            <person name="Mori M."/>
            <person name="Yoshida Y."/>
            <person name="Ohtoshi R."/>
            <person name="Malay A.D."/>
            <person name="Moran D.A.P."/>
            <person name="Tomita M."/>
            <person name="Numata K."/>
            <person name="Arakawa K."/>
        </authorList>
    </citation>
    <scope>NUCLEOTIDE SEQUENCE</scope>
</reference>
<dbReference type="GO" id="GO:0000014">
    <property type="term" value="F:single-stranded DNA endodeoxyribonuclease activity"/>
    <property type="evidence" value="ECO:0007669"/>
    <property type="project" value="TreeGrafter"/>
</dbReference>
<accession>A0A8X6S4N9</accession>
<dbReference type="PANTHER" id="PTHR46060:SF2">
    <property type="entry name" value="HISTONE-LYSINE N-METHYLTRANSFERASE SETMAR"/>
    <property type="match status" value="1"/>
</dbReference>
<dbReference type="Gene3D" id="3.30.420.10">
    <property type="entry name" value="Ribonuclease H-like superfamily/Ribonuclease H"/>
    <property type="match status" value="1"/>
</dbReference>
<organism evidence="1 2">
    <name type="scientific">Trichonephila clavipes</name>
    <name type="common">Golden silk orbweaver</name>
    <name type="synonym">Nephila clavipes</name>
    <dbReference type="NCBI Taxonomy" id="2585209"/>
    <lineage>
        <taxon>Eukaryota</taxon>
        <taxon>Metazoa</taxon>
        <taxon>Ecdysozoa</taxon>
        <taxon>Arthropoda</taxon>
        <taxon>Chelicerata</taxon>
        <taxon>Arachnida</taxon>
        <taxon>Araneae</taxon>
        <taxon>Araneomorphae</taxon>
        <taxon>Entelegynae</taxon>
        <taxon>Araneoidea</taxon>
        <taxon>Nephilidae</taxon>
        <taxon>Trichonephila</taxon>
    </lineage>
</organism>
<dbReference type="GO" id="GO:0000793">
    <property type="term" value="C:condensed chromosome"/>
    <property type="evidence" value="ECO:0007669"/>
    <property type="project" value="TreeGrafter"/>
</dbReference>
<dbReference type="GO" id="GO:0031297">
    <property type="term" value="P:replication fork processing"/>
    <property type="evidence" value="ECO:0007669"/>
    <property type="project" value="TreeGrafter"/>
</dbReference>
<dbReference type="GO" id="GO:0006303">
    <property type="term" value="P:double-strand break repair via nonhomologous end joining"/>
    <property type="evidence" value="ECO:0007669"/>
    <property type="project" value="TreeGrafter"/>
</dbReference>
<dbReference type="GO" id="GO:0044774">
    <property type="term" value="P:mitotic DNA integrity checkpoint signaling"/>
    <property type="evidence" value="ECO:0007669"/>
    <property type="project" value="TreeGrafter"/>
</dbReference>
<protein>
    <submittedName>
        <fullName evidence="1">Histone-lysine N-methyltransferase SETMAR</fullName>
    </submittedName>
</protein>
<dbReference type="Pfam" id="PF01359">
    <property type="entry name" value="Transposase_1"/>
    <property type="match status" value="1"/>
</dbReference>
<keyword evidence="2" id="KW-1185">Reference proteome</keyword>
<dbReference type="InterPro" id="IPR052709">
    <property type="entry name" value="Transposase-MT_Hybrid"/>
</dbReference>
<proteinExistence type="predicted"/>
<dbReference type="AlphaFoldDB" id="A0A8X6S4N9"/>
<dbReference type="InterPro" id="IPR036397">
    <property type="entry name" value="RNaseH_sf"/>
</dbReference>
<dbReference type="Proteomes" id="UP000887159">
    <property type="component" value="Unassembled WGS sequence"/>
</dbReference>
<dbReference type="GO" id="GO:0042800">
    <property type="term" value="F:histone H3K4 methyltransferase activity"/>
    <property type="evidence" value="ECO:0007669"/>
    <property type="project" value="TreeGrafter"/>
</dbReference>
<dbReference type="PANTHER" id="PTHR46060">
    <property type="entry name" value="MARINER MOS1 TRANSPOSASE-LIKE PROTEIN"/>
    <property type="match status" value="1"/>
</dbReference>
<dbReference type="GO" id="GO:0003697">
    <property type="term" value="F:single-stranded DNA binding"/>
    <property type="evidence" value="ECO:0007669"/>
    <property type="project" value="TreeGrafter"/>
</dbReference>
<comment type="caution">
    <text evidence="1">The sequence shown here is derived from an EMBL/GenBank/DDBJ whole genome shotgun (WGS) entry which is preliminary data.</text>
</comment>
<dbReference type="InterPro" id="IPR001888">
    <property type="entry name" value="Transposase_1"/>
</dbReference>
<gene>
    <name evidence="1" type="primary">SETMAR</name>
    <name evidence="1" type="ORF">TNCV_3506971</name>
</gene>
<dbReference type="GO" id="GO:0005634">
    <property type="term" value="C:nucleus"/>
    <property type="evidence" value="ECO:0007669"/>
    <property type="project" value="TreeGrafter"/>
</dbReference>
<name>A0A8X6S4N9_TRICX</name>
<evidence type="ECO:0000313" key="1">
    <source>
        <dbReference type="EMBL" id="GFY02817.1"/>
    </source>
</evidence>
<dbReference type="EMBL" id="BMAU01021233">
    <property type="protein sequence ID" value="GFY02817.1"/>
    <property type="molecule type" value="Genomic_DNA"/>
</dbReference>
<dbReference type="GO" id="GO:0000729">
    <property type="term" value="P:DNA double-strand break processing"/>
    <property type="evidence" value="ECO:0007669"/>
    <property type="project" value="TreeGrafter"/>
</dbReference>
<sequence length="153" mass="17783">MATGSHLTPIYSRSQRRPVVENVDKLTEIIEIDRHVSSRSIAQELKIDHKTVLSHLRKVGFKKKLHVWVSHQLTPKNLMARISICDTLAKRNEIDTFLKLMVTGDEKRVTYYNIVRKRSWSKCGEAAQTVAKPELTAKKVLLCIWWDWKGIIY</sequence>
<dbReference type="GO" id="GO:0003690">
    <property type="term" value="F:double-stranded DNA binding"/>
    <property type="evidence" value="ECO:0007669"/>
    <property type="project" value="TreeGrafter"/>
</dbReference>
<dbReference type="GO" id="GO:0035861">
    <property type="term" value="C:site of double-strand break"/>
    <property type="evidence" value="ECO:0007669"/>
    <property type="project" value="TreeGrafter"/>
</dbReference>